<proteinExistence type="predicted"/>
<evidence type="ECO:0000313" key="3">
    <source>
        <dbReference type="Proteomes" id="UP000516346"/>
    </source>
</evidence>
<dbReference type="EMBL" id="CP061275">
    <property type="protein sequence ID" value="QNS01631.1"/>
    <property type="molecule type" value="Genomic_DNA"/>
</dbReference>
<dbReference type="Gene3D" id="3.30.70.1630">
    <property type="match status" value="1"/>
</dbReference>
<dbReference type="PANTHER" id="PTHR22602:SF0">
    <property type="entry name" value="TRANSFERASE CAF17, MITOCHONDRIAL-RELATED"/>
    <property type="match status" value="1"/>
</dbReference>
<dbReference type="GO" id="GO:0016226">
    <property type="term" value="P:iron-sulfur cluster assembly"/>
    <property type="evidence" value="ECO:0007669"/>
    <property type="project" value="TreeGrafter"/>
</dbReference>
<protein>
    <submittedName>
        <fullName evidence="2">tRNA-modifying protein YgfZ</fullName>
    </submittedName>
</protein>
<dbReference type="InterPro" id="IPR017703">
    <property type="entry name" value="YgfZ/GCV_T_CS"/>
</dbReference>
<dbReference type="PANTHER" id="PTHR22602">
    <property type="entry name" value="TRANSFERASE CAF17, MITOCHONDRIAL-RELATED"/>
    <property type="match status" value="1"/>
</dbReference>
<dbReference type="Gene3D" id="3.30.70.1400">
    <property type="entry name" value="Aminomethyltransferase beta-barrel domains"/>
    <property type="match status" value="1"/>
</dbReference>
<dbReference type="Proteomes" id="UP000516346">
    <property type="component" value="Chromosome"/>
</dbReference>
<organism evidence="2 3">
    <name type="scientific">Buchnera aphidicola</name>
    <name type="common">Pentalonia nigronervosa</name>
    <dbReference type="NCBI Taxonomy" id="1309793"/>
    <lineage>
        <taxon>Bacteria</taxon>
        <taxon>Pseudomonadati</taxon>
        <taxon>Pseudomonadota</taxon>
        <taxon>Gammaproteobacteria</taxon>
        <taxon>Enterobacterales</taxon>
        <taxon>Erwiniaceae</taxon>
        <taxon>Buchnera</taxon>
    </lineage>
</organism>
<dbReference type="AlphaFoldDB" id="A0A7H1AYS6"/>
<reference evidence="2 3" key="1">
    <citation type="submission" date="2020-09" db="EMBL/GenBank/DDBJ databases">
        <title>Genome sequence of the banana aphid, Pentalonia nigronervosa Coquerel (Hemiptera: Aphididae) and its symbionts.</title>
        <authorList>
            <person name="Mathers T.C."/>
            <person name="Mugford S.T."/>
            <person name="Hogenhout S.A."/>
            <person name="Tripathi L."/>
        </authorList>
    </citation>
    <scope>NUCLEOTIDE SEQUENCE [LARGE SCALE GENOMIC DNA]</scope>
    <source>
        <strain evidence="2">Ba4</strain>
    </source>
</reference>
<dbReference type="SUPFAM" id="SSF101790">
    <property type="entry name" value="Aminomethyltransferase beta-barrel domain"/>
    <property type="match status" value="1"/>
</dbReference>
<dbReference type="InterPro" id="IPR048451">
    <property type="entry name" value="YgfZ_barrel"/>
</dbReference>
<dbReference type="NCBIfam" id="NF007110">
    <property type="entry name" value="PRK09559.1"/>
    <property type="match status" value="1"/>
</dbReference>
<gene>
    <name evidence="2" type="primary">ygfZ</name>
    <name evidence="2" type="ORF">ICW73_01355</name>
</gene>
<dbReference type="SUPFAM" id="SSF103025">
    <property type="entry name" value="Folate-binding domain"/>
    <property type="match status" value="1"/>
</dbReference>
<evidence type="ECO:0000259" key="1">
    <source>
        <dbReference type="Pfam" id="PF21130"/>
    </source>
</evidence>
<evidence type="ECO:0000313" key="2">
    <source>
        <dbReference type="EMBL" id="QNS01631.1"/>
    </source>
</evidence>
<dbReference type="InterPro" id="IPR045179">
    <property type="entry name" value="YgfZ/GcvT"/>
</dbReference>
<name>A0A7H1AYS6_9GAMM</name>
<dbReference type="InterPro" id="IPR029043">
    <property type="entry name" value="GcvT/YgfZ_C"/>
</dbReference>
<dbReference type="Pfam" id="PF21130">
    <property type="entry name" value="YgfZ_barrel"/>
    <property type="match status" value="1"/>
</dbReference>
<dbReference type="NCBIfam" id="TIGR03317">
    <property type="entry name" value="ygfZ_signature"/>
    <property type="match status" value="1"/>
</dbReference>
<accession>A0A7H1AYS6</accession>
<dbReference type="Gene3D" id="2.40.30.160">
    <property type="match status" value="1"/>
</dbReference>
<feature type="domain" description="tRNA-modifying protein YgfZ-like beta-barrel" evidence="1">
    <location>
        <begin position="244"/>
        <end position="309"/>
    </location>
</feature>
<sequence>MFAYIPDRHFVYPQKELLLTIIQLTEWSLVHITGDDSKKYLQNQLTIDLNLLSNNNHVLCAHCNFNGKVWSTMHLFHYETGYAYIQRKSVSDIQIKELKKYSTFSNVEINQLKKIFLIGIAGKNARLFLLDLFEKVPSNKQFVMHNCEQSILRFLQPSERFLLIFSSERFTFFKNSIDKKIFFSNSKQWTLLDMESGFPIIENQSAQMFFPQAINLEKLNGISLHKGCFYGQEMIARIFFKKLNKRFLCLLVGIGNIFPKIGSIVEIFIKNKWCKIGVLLYAIHVKFQEIWIQVVLNGMINKNSIFRIRGLNSIFLIPKS</sequence>